<dbReference type="AlphaFoldDB" id="A0A2T1EEP8"/>
<comment type="caution">
    <text evidence="2">The sequence shown here is derived from an EMBL/GenBank/DDBJ whole genome shotgun (WGS) entry which is preliminary data.</text>
</comment>
<dbReference type="Proteomes" id="UP000239576">
    <property type="component" value="Unassembled WGS sequence"/>
</dbReference>
<evidence type="ECO:0000313" key="3">
    <source>
        <dbReference type="Proteomes" id="UP000239576"/>
    </source>
</evidence>
<sequence>MIHLLLLGLAALLLSGIQAPVIKFLGLLLFGVPLVLLASDGFHFLFEKPFVSERAKAGS</sequence>
<keyword evidence="1" id="KW-1133">Transmembrane helix</keyword>
<protein>
    <submittedName>
        <fullName evidence="2">Uncharacterized protein</fullName>
    </submittedName>
</protein>
<evidence type="ECO:0000313" key="2">
    <source>
        <dbReference type="EMBL" id="PSB31222.1"/>
    </source>
</evidence>
<reference evidence="2 3" key="2">
    <citation type="submission" date="2018-03" db="EMBL/GenBank/DDBJ databases">
        <title>The ancient ancestry and fast evolution of plastids.</title>
        <authorList>
            <person name="Moore K.R."/>
            <person name="Magnabosco C."/>
            <person name="Momper L."/>
            <person name="Gold D.A."/>
            <person name="Bosak T."/>
            <person name="Fournier G.P."/>
        </authorList>
    </citation>
    <scope>NUCLEOTIDE SEQUENCE [LARGE SCALE GENOMIC DNA]</scope>
    <source>
        <strain evidence="2 3">ULC18</strain>
    </source>
</reference>
<keyword evidence="3" id="KW-1185">Reference proteome</keyword>
<organism evidence="2 3">
    <name type="scientific">Stenomitos frigidus ULC18</name>
    <dbReference type="NCBI Taxonomy" id="2107698"/>
    <lineage>
        <taxon>Bacteria</taxon>
        <taxon>Bacillati</taxon>
        <taxon>Cyanobacteriota</taxon>
        <taxon>Cyanophyceae</taxon>
        <taxon>Leptolyngbyales</taxon>
        <taxon>Leptolyngbyaceae</taxon>
        <taxon>Stenomitos</taxon>
    </lineage>
</organism>
<evidence type="ECO:0000256" key="1">
    <source>
        <dbReference type="SAM" id="Phobius"/>
    </source>
</evidence>
<accession>A0A2T1EEP8</accession>
<gene>
    <name evidence="2" type="ORF">C7B82_07560</name>
</gene>
<keyword evidence="1" id="KW-0472">Membrane</keyword>
<reference evidence="3" key="1">
    <citation type="submission" date="2018-02" db="EMBL/GenBank/DDBJ databases">
        <authorList>
            <person name="Moore K."/>
            <person name="Momper L."/>
        </authorList>
    </citation>
    <scope>NUCLEOTIDE SEQUENCE [LARGE SCALE GENOMIC DNA]</scope>
    <source>
        <strain evidence="3">ULC18</strain>
    </source>
</reference>
<keyword evidence="1" id="KW-0812">Transmembrane</keyword>
<proteinExistence type="predicted"/>
<feature type="transmembrane region" description="Helical" evidence="1">
    <location>
        <begin position="28"/>
        <end position="46"/>
    </location>
</feature>
<name>A0A2T1EEP8_9CYAN</name>
<dbReference type="RefSeq" id="WP_106255697.1">
    <property type="nucleotide sequence ID" value="NZ_CAWNSW010000084.1"/>
</dbReference>
<dbReference type="EMBL" id="PVWK01000040">
    <property type="protein sequence ID" value="PSB31222.1"/>
    <property type="molecule type" value="Genomic_DNA"/>
</dbReference>